<dbReference type="Pfam" id="PF00059">
    <property type="entry name" value="Lectin_C"/>
    <property type="match status" value="1"/>
</dbReference>
<reference evidence="4" key="1">
    <citation type="submission" date="2021-03" db="EMBL/GenBank/DDBJ databases">
        <authorList>
            <person name="Bekaert M."/>
        </authorList>
    </citation>
    <scope>NUCLEOTIDE SEQUENCE</scope>
</reference>
<dbReference type="EMBL" id="CAJPWZ010000167">
    <property type="protein sequence ID" value="CAG2187380.1"/>
    <property type="molecule type" value="Genomic_DNA"/>
</dbReference>
<keyword evidence="1" id="KW-1015">Disulfide bond</keyword>
<dbReference type="Proteomes" id="UP000683360">
    <property type="component" value="Unassembled WGS sequence"/>
</dbReference>
<dbReference type="InterPro" id="IPR001304">
    <property type="entry name" value="C-type_lectin-like"/>
</dbReference>
<evidence type="ECO:0000256" key="2">
    <source>
        <dbReference type="SAM" id="SignalP"/>
    </source>
</evidence>
<dbReference type="InterPro" id="IPR050111">
    <property type="entry name" value="C-type_lectin/snaclec_domain"/>
</dbReference>
<dbReference type="SUPFAM" id="SSF56436">
    <property type="entry name" value="C-type lectin-like"/>
    <property type="match status" value="1"/>
</dbReference>
<dbReference type="InterPro" id="IPR016187">
    <property type="entry name" value="CTDL_fold"/>
</dbReference>
<accession>A0A8S3PX62</accession>
<evidence type="ECO:0000256" key="1">
    <source>
        <dbReference type="ARBA" id="ARBA00023157"/>
    </source>
</evidence>
<dbReference type="SMART" id="SM00034">
    <property type="entry name" value="CLECT"/>
    <property type="match status" value="1"/>
</dbReference>
<organism evidence="4 5">
    <name type="scientific">Mytilus edulis</name>
    <name type="common">Blue mussel</name>
    <dbReference type="NCBI Taxonomy" id="6550"/>
    <lineage>
        <taxon>Eukaryota</taxon>
        <taxon>Metazoa</taxon>
        <taxon>Spiralia</taxon>
        <taxon>Lophotrochozoa</taxon>
        <taxon>Mollusca</taxon>
        <taxon>Bivalvia</taxon>
        <taxon>Autobranchia</taxon>
        <taxon>Pteriomorphia</taxon>
        <taxon>Mytilida</taxon>
        <taxon>Mytiloidea</taxon>
        <taxon>Mytilidae</taxon>
        <taxon>Mytilinae</taxon>
        <taxon>Mytilus</taxon>
    </lineage>
</organism>
<evidence type="ECO:0000259" key="3">
    <source>
        <dbReference type="PROSITE" id="PS50041"/>
    </source>
</evidence>
<dbReference type="InterPro" id="IPR016186">
    <property type="entry name" value="C-type_lectin-like/link_sf"/>
</dbReference>
<dbReference type="PANTHER" id="PTHR22803">
    <property type="entry name" value="MANNOSE, PHOSPHOLIPASE, LECTIN RECEPTOR RELATED"/>
    <property type="match status" value="1"/>
</dbReference>
<feature type="domain" description="C-type lectin" evidence="3">
    <location>
        <begin position="56"/>
        <end position="167"/>
    </location>
</feature>
<protein>
    <submittedName>
        <fullName evidence="4">Perlucin-like protein</fullName>
    </submittedName>
</protein>
<dbReference type="AlphaFoldDB" id="A0A8S3PX62"/>
<sequence length="189" mass="21465">MFLSAILVLCSISMIESNSCDISKEKSMISSMLQSIEKKMKECSANENCPVGWKKYKDHCYFVSPGGKNWQDAVKQCKNMGGYLAKITDSEENSWVVDMLTKSAKHKYGYWMGSSDLQKEGDWRWVQDSSKVCFSQWLPGQPSNLGNREHCGHFWSLHQFQWNDAPCGHNGMGYICECSNVSNCLPFKG</sequence>
<feature type="chain" id="PRO_5035810406" evidence="2">
    <location>
        <begin position="18"/>
        <end position="189"/>
    </location>
</feature>
<evidence type="ECO:0000313" key="4">
    <source>
        <dbReference type="EMBL" id="CAG2187380.1"/>
    </source>
</evidence>
<dbReference type="PROSITE" id="PS50041">
    <property type="entry name" value="C_TYPE_LECTIN_2"/>
    <property type="match status" value="1"/>
</dbReference>
<dbReference type="PROSITE" id="PS00615">
    <property type="entry name" value="C_TYPE_LECTIN_1"/>
    <property type="match status" value="1"/>
</dbReference>
<name>A0A8S3PX62_MYTED</name>
<keyword evidence="2" id="KW-0732">Signal</keyword>
<dbReference type="OrthoDB" id="6271941at2759"/>
<dbReference type="CDD" id="cd00037">
    <property type="entry name" value="CLECT"/>
    <property type="match status" value="1"/>
</dbReference>
<dbReference type="Gene3D" id="3.10.100.10">
    <property type="entry name" value="Mannose-Binding Protein A, subunit A"/>
    <property type="match status" value="1"/>
</dbReference>
<proteinExistence type="predicted"/>
<comment type="caution">
    <text evidence="4">The sequence shown here is derived from an EMBL/GenBank/DDBJ whole genome shotgun (WGS) entry which is preliminary data.</text>
</comment>
<dbReference type="InterPro" id="IPR018378">
    <property type="entry name" value="C-type_lectin_CS"/>
</dbReference>
<gene>
    <name evidence="4" type="ORF">MEDL_2848</name>
</gene>
<keyword evidence="5" id="KW-1185">Reference proteome</keyword>
<evidence type="ECO:0000313" key="5">
    <source>
        <dbReference type="Proteomes" id="UP000683360"/>
    </source>
</evidence>
<feature type="signal peptide" evidence="2">
    <location>
        <begin position="1"/>
        <end position="17"/>
    </location>
</feature>